<dbReference type="GO" id="GO:0005634">
    <property type="term" value="C:nucleus"/>
    <property type="evidence" value="ECO:0007669"/>
    <property type="project" value="UniProtKB-SubCell"/>
</dbReference>
<keyword evidence="7" id="KW-0012">Acyltransferase</keyword>
<dbReference type="EMBL" id="CP001670">
    <property type="protein sequence ID" value="AFZ81654.1"/>
    <property type="molecule type" value="Genomic_DNA"/>
</dbReference>
<dbReference type="PANTHER" id="PTHR44464:SF1">
    <property type="entry name" value="WD REPEAT-CONTAINING PROTEIN 17"/>
    <property type="match status" value="1"/>
</dbReference>
<evidence type="ECO:0000259" key="6">
    <source>
        <dbReference type="Pfam" id="PF08154"/>
    </source>
</evidence>
<dbReference type="InterPro" id="IPR036322">
    <property type="entry name" value="WD40_repeat_dom_sf"/>
</dbReference>
<feature type="repeat" description="WD" evidence="5">
    <location>
        <begin position="253"/>
        <end position="295"/>
    </location>
</feature>
<name>L0B3F5_THEEQ</name>
<accession>L0B3F5</accession>
<keyword evidence="8" id="KW-1185">Reference proteome</keyword>
<comment type="subcellular location">
    <subcellularLocation>
        <location evidence="1">Nucleus</location>
    </subcellularLocation>
</comment>
<keyword evidence="7" id="KW-0808">Transferase</keyword>
<evidence type="ECO:0000256" key="4">
    <source>
        <dbReference type="ARBA" id="ARBA00023242"/>
    </source>
</evidence>
<dbReference type="Pfam" id="PF08154">
    <property type="entry name" value="NLE"/>
    <property type="match status" value="1"/>
</dbReference>
<dbReference type="InterPro" id="IPR012972">
    <property type="entry name" value="NLE"/>
</dbReference>
<evidence type="ECO:0000256" key="2">
    <source>
        <dbReference type="ARBA" id="ARBA00022574"/>
    </source>
</evidence>
<reference evidence="7 8" key="1">
    <citation type="journal article" date="2012" name="BMC Genomics">
        <title>Comparative genomic analysis and phylogenetic position of Theileria equi.</title>
        <authorList>
            <person name="Kappmeyer L.S."/>
            <person name="Thiagarajan M."/>
            <person name="Herndon D.R."/>
            <person name="Ramsay J.D."/>
            <person name="Caler E."/>
            <person name="Djikeng A."/>
            <person name="Gillespie J.J."/>
            <person name="Lau A.O."/>
            <person name="Roalson E.H."/>
            <person name="Silva J.C."/>
            <person name="Silva M.G."/>
            <person name="Suarez C.E."/>
            <person name="Ueti M.W."/>
            <person name="Nene V.M."/>
            <person name="Mealey R.H."/>
            <person name="Knowles D.P."/>
            <person name="Brayton K.A."/>
        </authorList>
    </citation>
    <scope>NUCLEOTIDE SEQUENCE [LARGE SCALE GENOMIC DNA]</scope>
    <source>
        <strain evidence="7 8">WA</strain>
    </source>
</reference>
<gene>
    <name evidence="7" type="ORF">BEWA_010710</name>
</gene>
<dbReference type="SUPFAM" id="SSF50978">
    <property type="entry name" value="WD40 repeat-like"/>
    <property type="match status" value="1"/>
</dbReference>
<keyword evidence="3" id="KW-0677">Repeat</keyword>
<dbReference type="SMART" id="SM00320">
    <property type="entry name" value="WD40"/>
    <property type="match status" value="5"/>
</dbReference>
<dbReference type="EC" id="2.3.1.48" evidence="7"/>
<feature type="domain" description="NLE" evidence="6">
    <location>
        <begin position="5"/>
        <end position="66"/>
    </location>
</feature>
<dbReference type="STRING" id="1537102.L0B3F5"/>
<organism evidence="7 8">
    <name type="scientific">Theileria equi strain WA</name>
    <dbReference type="NCBI Taxonomy" id="1537102"/>
    <lineage>
        <taxon>Eukaryota</taxon>
        <taxon>Sar</taxon>
        <taxon>Alveolata</taxon>
        <taxon>Apicomplexa</taxon>
        <taxon>Aconoidasida</taxon>
        <taxon>Piroplasmida</taxon>
        <taxon>Theileriidae</taxon>
        <taxon>Theileria</taxon>
    </lineage>
</organism>
<dbReference type="PANTHER" id="PTHR44464">
    <property type="entry name" value="WD REPEAT-CONTAINING PROTEIN 17"/>
    <property type="match status" value="1"/>
</dbReference>
<dbReference type="Gene3D" id="2.130.10.10">
    <property type="entry name" value="YVTN repeat-like/Quinoprotein amine dehydrogenase"/>
    <property type="match status" value="2"/>
</dbReference>
<evidence type="ECO:0000256" key="1">
    <source>
        <dbReference type="ARBA" id="ARBA00004123"/>
    </source>
</evidence>
<proteinExistence type="predicted"/>
<evidence type="ECO:0000256" key="3">
    <source>
        <dbReference type="ARBA" id="ARBA00022737"/>
    </source>
</evidence>
<keyword evidence="2 5" id="KW-0853">WD repeat</keyword>
<dbReference type="GeneID" id="15805337"/>
<dbReference type="KEGG" id="beq:BEWA_010710"/>
<evidence type="ECO:0000313" key="7">
    <source>
        <dbReference type="EMBL" id="AFZ81654.1"/>
    </source>
</evidence>
<dbReference type="Proteomes" id="UP000031512">
    <property type="component" value="Chromosome 3"/>
</dbReference>
<dbReference type="PROSITE" id="PS50082">
    <property type="entry name" value="WD_REPEATS_2"/>
    <property type="match status" value="1"/>
</dbReference>
<sequence>MVEEIHAEFVNGAGEQFQIEDNSLIIPTNIDRFGLSKMINDLLIFDEPVAFDILFKEEPLRCTISEKLEQYNIKSETTIKLVYILAITEPLETEIDSLNEWISDISYNNKILSTCCYDGHISIYKVDDMVKSINFFNQSKSASSIHMYNRNFGSHFELICASITGLIEVYKVDISEEHPEYSLVAASGKEYDTITSLTTDKNGYVLLAGGYNNTISVYENPKLLTNTGDNQSIHKTGKRVLNEVYTLPLLHNLESHRQPITGLDFLPLQENIFVSSSQDGTLLIWDLNGKSCLSQYNTGKPISCFSISPHGPQISTGHNEGGITILDIRCKDTVDFYTEASNFVDPKVSSVCSSNIHNKLVGSISWNPVKRNIIASFGLDGCAFLIDIRSPKFPLQMTQFELDSEHDRGTRCSWINADNLVCTTASVNNLTLFDLQ</sequence>
<evidence type="ECO:0000256" key="5">
    <source>
        <dbReference type="PROSITE-ProRule" id="PRU00221"/>
    </source>
</evidence>
<dbReference type="AlphaFoldDB" id="L0B3F5"/>
<dbReference type="InterPro" id="IPR001680">
    <property type="entry name" value="WD40_rpt"/>
</dbReference>
<dbReference type="RefSeq" id="XP_004831320.1">
    <property type="nucleotide sequence ID" value="XM_004831263.1"/>
</dbReference>
<keyword evidence="4" id="KW-0539">Nucleus</keyword>
<protein>
    <submittedName>
        <fullName evidence="7">WD domain, G-beta repeat domain-containing protein</fullName>
        <ecNumber evidence="7">2.3.1.48</ecNumber>
    </submittedName>
</protein>
<dbReference type="eggNOG" id="KOG0313">
    <property type="taxonomic scope" value="Eukaryota"/>
</dbReference>
<dbReference type="PROSITE" id="PS50294">
    <property type="entry name" value="WD_REPEATS_REGION"/>
    <property type="match status" value="1"/>
</dbReference>
<dbReference type="Pfam" id="PF00400">
    <property type="entry name" value="WD40"/>
    <property type="match status" value="1"/>
</dbReference>
<dbReference type="GO" id="GO:0061733">
    <property type="term" value="F:protein-lysine-acetyltransferase activity"/>
    <property type="evidence" value="ECO:0007669"/>
    <property type="project" value="UniProtKB-EC"/>
</dbReference>
<dbReference type="VEuPathDB" id="PiroplasmaDB:BEWA_010710"/>
<dbReference type="OrthoDB" id="10261640at2759"/>
<evidence type="ECO:0000313" key="8">
    <source>
        <dbReference type="Proteomes" id="UP000031512"/>
    </source>
</evidence>
<dbReference type="InterPro" id="IPR015943">
    <property type="entry name" value="WD40/YVTN_repeat-like_dom_sf"/>
</dbReference>